<evidence type="ECO:0000313" key="7">
    <source>
        <dbReference type="EMBL" id="KAL0307980.1"/>
    </source>
</evidence>
<sequence>MGSEENEERVFQQGGGSSILNSPSSGMGTNSTSDKVSGMAICSESMFTSPNGLDPYGSNWDPIVSLSGSLGNSTMVAQNHEFANSQCSAVLENQTTGSSSHLVHFPSDSGLVDLVPKIPSFGSGSLSEMVSSFGQIAESGSHTNFALKNGVGLRRASTNIADSQDKFQNSEDRILGPSPYGKRKRKEPIEASAQVRRERISERMRLLQELVPGCNKITGKAMMLDEIINYVQSLQQQVEFLSMKLATVNPELNVDIDRILSKD</sequence>
<keyword evidence="4" id="KW-0539">Nucleus</keyword>
<gene>
    <name evidence="7" type="ORF">Sangu_3001500</name>
</gene>
<dbReference type="PANTHER" id="PTHR12565:SF312">
    <property type="entry name" value="TRANSCRIPTION FACTOR BHLH74"/>
    <property type="match status" value="1"/>
</dbReference>
<accession>A0AAW2KLU7</accession>
<feature type="non-terminal residue" evidence="7">
    <location>
        <position position="263"/>
    </location>
</feature>
<evidence type="ECO:0000256" key="3">
    <source>
        <dbReference type="ARBA" id="ARBA00023163"/>
    </source>
</evidence>
<evidence type="ECO:0000256" key="5">
    <source>
        <dbReference type="SAM" id="MobiDB-lite"/>
    </source>
</evidence>
<evidence type="ECO:0000256" key="1">
    <source>
        <dbReference type="ARBA" id="ARBA00004123"/>
    </source>
</evidence>
<dbReference type="InterPro" id="IPR024097">
    <property type="entry name" value="bHLH_ZIP_TF"/>
</dbReference>
<feature type="region of interest" description="Disordered" evidence="5">
    <location>
        <begin position="1"/>
        <end position="35"/>
    </location>
</feature>
<dbReference type="SUPFAM" id="SSF47459">
    <property type="entry name" value="HLH, helix-loop-helix DNA-binding domain"/>
    <property type="match status" value="1"/>
</dbReference>
<organism evidence="7">
    <name type="scientific">Sesamum angustifolium</name>
    <dbReference type="NCBI Taxonomy" id="2727405"/>
    <lineage>
        <taxon>Eukaryota</taxon>
        <taxon>Viridiplantae</taxon>
        <taxon>Streptophyta</taxon>
        <taxon>Embryophyta</taxon>
        <taxon>Tracheophyta</taxon>
        <taxon>Spermatophyta</taxon>
        <taxon>Magnoliopsida</taxon>
        <taxon>eudicotyledons</taxon>
        <taxon>Gunneridae</taxon>
        <taxon>Pentapetalae</taxon>
        <taxon>asterids</taxon>
        <taxon>lamiids</taxon>
        <taxon>Lamiales</taxon>
        <taxon>Pedaliaceae</taxon>
        <taxon>Sesamum</taxon>
    </lineage>
</organism>
<feature type="compositionally biased region" description="Basic and acidic residues" evidence="5">
    <location>
        <begin position="163"/>
        <end position="174"/>
    </location>
</feature>
<feature type="region of interest" description="Disordered" evidence="5">
    <location>
        <begin position="162"/>
        <end position="195"/>
    </location>
</feature>
<name>A0AAW2KLU7_9LAMI</name>
<feature type="domain" description="BHLH" evidence="6">
    <location>
        <begin position="184"/>
        <end position="234"/>
    </location>
</feature>
<evidence type="ECO:0000256" key="4">
    <source>
        <dbReference type="ARBA" id="ARBA00023242"/>
    </source>
</evidence>
<dbReference type="PANTHER" id="PTHR12565">
    <property type="entry name" value="STEROL REGULATORY ELEMENT-BINDING PROTEIN"/>
    <property type="match status" value="1"/>
</dbReference>
<evidence type="ECO:0000256" key="2">
    <source>
        <dbReference type="ARBA" id="ARBA00023015"/>
    </source>
</evidence>
<dbReference type="PROSITE" id="PS50888">
    <property type="entry name" value="BHLH"/>
    <property type="match status" value="1"/>
</dbReference>
<reference evidence="7" key="2">
    <citation type="journal article" date="2024" name="Plant">
        <title>Genomic evolution and insights into agronomic trait innovations of Sesamum species.</title>
        <authorList>
            <person name="Miao H."/>
            <person name="Wang L."/>
            <person name="Qu L."/>
            <person name="Liu H."/>
            <person name="Sun Y."/>
            <person name="Le M."/>
            <person name="Wang Q."/>
            <person name="Wei S."/>
            <person name="Zheng Y."/>
            <person name="Lin W."/>
            <person name="Duan Y."/>
            <person name="Cao H."/>
            <person name="Xiong S."/>
            <person name="Wang X."/>
            <person name="Wei L."/>
            <person name="Li C."/>
            <person name="Ma Q."/>
            <person name="Ju M."/>
            <person name="Zhao R."/>
            <person name="Li G."/>
            <person name="Mu C."/>
            <person name="Tian Q."/>
            <person name="Mei H."/>
            <person name="Zhang T."/>
            <person name="Gao T."/>
            <person name="Zhang H."/>
        </authorList>
    </citation>
    <scope>NUCLEOTIDE SEQUENCE</scope>
    <source>
        <strain evidence="7">G01</strain>
    </source>
</reference>
<dbReference type="EMBL" id="JACGWK010000044">
    <property type="protein sequence ID" value="KAL0307980.1"/>
    <property type="molecule type" value="Genomic_DNA"/>
</dbReference>
<dbReference type="InterPro" id="IPR036638">
    <property type="entry name" value="HLH_DNA-bd_sf"/>
</dbReference>
<reference evidence="7" key="1">
    <citation type="submission" date="2020-06" db="EMBL/GenBank/DDBJ databases">
        <authorList>
            <person name="Li T."/>
            <person name="Hu X."/>
            <person name="Zhang T."/>
            <person name="Song X."/>
            <person name="Zhang H."/>
            <person name="Dai N."/>
            <person name="Sheng W."/>
            <person name="Hou X."/>
            <person name="Wei L."/>
        </authorList>
    </citation>
    <scope>NUCLEOTIDE SEQUENCE</scope>
    <source>
        <strain evidence="7">G01</strain>
        <tissue evidence="7">Leaf</tissue>
    </source>
</reference>
<dbReference type="AlphaFoldDB" id="A0AAW2KLU7"/>
<keyword evidence="2" id="KW-0805">Transcription regulation</keyword>
<dbReference type="GO" id="GO:0003700">
    <property type="term" value="F:DNA-binding transcription factor activity"/>
    <property type="evidence" value="ECO:0007669"/>
    <property type="project" value="TreeGrafter"/>
</dbReference>
<comment type="subcellular location">
    <subcellularLocation>
        <location evidence="1">Nucleus</location>
    </subcellularLocation>
</comment>
<evidence type="ECO:0000259" key="6">
    <source>
        <dbReference type="PROSITE" id="PS50888"/>
    </source>
</evidence>
<dbReference type="GO" id="GO:0046983">
    <property type="term" value="F:protein dimerization activity"/>
    <property type="evidence" value="ECO:0007669"/>
    <property type="project" value="InterPro"/>
</dbReference>
<comment type="caution">
    <text evidence="7">The sequence shown here is derived from an EMBL/GenBank/DDBJ whole genome shotgun (WGS) entry which is preliminary data.</text>
</comment>
<dbReference type="InterPro" id="IPR011598">
    <property type="entry name" value="bHLH_dom"/>
</dbReference>
<dbReference type="Gene3D" id="4.10.280.10">
    <property type="entry name" value="Helix-loop-helix DNA-binding domain"/>
    <property type="match status" value="1"/>
</dbReference>
<dbReference type="GO" id="GO:0005634">
    <property type="term" value="C:nucleus"/>
    <property type="evidence" value="ECO:0007669"/>
    <property type="project" value="UniProtKB-SubCell"/>
</dbReference>
<protein>
    <submittedName>
        <fullName evidence="7">Transcription factor</fullName>
    </submittedName>
</protein>
<dbReference type="SMART" id="SM00353">
    <property type="entry name" value="HLH"/>
    <property type="match status" value="1"/>
</dbReference>
<keyword evidence="3" id="KW-0804">Transcription</keyword>
<proteinExistence type="predicted"/>
<feature type="compositionally biased region" description="Polar residues" evidence="5">
    <location>
        <begin position="18"/>
        <end position="35"/>
    </location>
</feature>